<keyword evidence="6" id="KW-0554">One-carbon metabolism</keyword>
<dbReference type="HAMAP" id="MF_00086">
    <property type="entry name" value="S_AdoMet_synth1"/>
    <property type="match status" value="1"/>
</dbReference>
<dbReference type="GO" id="GO:0046872">
    <property type="term" value="F:metal ion binding"/>
    <property type="evidence" value="ECO:0007669"/>
    <property type="project" value="UniProtKB-KW"/>
</dbReference>
<proteinExistence type="inferred from homology"/>
<dbReference type="InterPro" id="IPR022629">
    <property type="entry name" value="S-AdoMet_synt_central"/>
</dbReference>
<keyword evidence="8" id="KW-0479">Metal-binding</keyword>
<comment type="cofactor">
    <cofactor evidence="1">
        <name>Mg(2+)</name>
        <dbReference type="ChEBI" id="CHEBI:18420"/>
    </cofactor>
</comment>
<evidence type="ECO:0000256" key="6">
    <source>
        <dbReference type="ARBA" id="ARBA00022563"/>
    </source>
</evidence>
<dbReference type="GO" id="GO:0004478">
    <property type="term" value="F:methionine adenosyltransferase activity"/>
    <property type="evidence" value="ECO:0007669"/>
    <property type="project" value="UniProtKB-UniRule"/>
</dbReference>
<dbReference type="Proteomes" id="UP001201020">
    <property type="component" value="Chromosome"/>
</dbReference>
<dbReference type="InterPro" id="IPR022628">
    <property type="entry name" value="S-AdoMet_synt_N"/>
</dbReference>
<evidence type="ECO:0000256" key="13">
    <source>
        <dbReference type="NCBIfam" id="TIGR01034"/>
    </source>
</evidence>
<dbReference type="GO" id="GO:0006556">
    <property type="term" value="P:S-adenosylmethionine biosynthetic process"/>
    <property type="evidence" value="ECO:0007669"/>
    <property type="project" value="UniProtKB-UniRule"/>
</dbReference>
<dbReference type="InterPro" id="IPR022631">
    <property type="entry name" value="ADOMET_SYNTHASE_CS"/>
</dbReference>
<dbReference type="NCBIfam" id="TIGR01034">
    <property type="entry name" value="metK"/>
    <property type="match status" value="1"/>
</dbReference>
<accession>A0A9Y1FJN3</accession>
<keyword evidence="7 17" id="KW-0808">Transferase</keyword>
<comment type="similarity">
    <text evidence="4">Belongs to the AdoMet synthase family.</text>
</comment>
<evidence type="ECO:0000256" key="12">
    <source>
        <dbReference type="ARBA" id="ARBA00022958"/>
    </source>
</evidence>
<evidence type="ECO:0000256" key="10">
    <source>
        <dbReference type="ARBA" id="ARBA00022840"/>
    </source>
</evidence>
<reference evidence="17" key="1">
    <citation type="journal article" date="2022" name="Nat. Microbiol.">
        <title>Unique mobile elements and scalable gene flow at the prokaryote-eukaryote boundary revealed by circularized Asgard archaea genomes.</title>
        <authorList>
            <person name="Wu F."/>
            <person name="Speth D.R."/>
            <person name="Philosof A."/>
            <person name="Cremiere A."/>
            <person name="Narayanan A."/>
            <person name="Barco R.A."/>
            <person name="Connon S.A."/>
            <person name="Amend J.P."/>
            <person name="Antoshechkin I.A."/>
            <person name="Orphan V.J."/>
        </authorList>
    </citation>
    <scope>NUCLEOTIDE SEQUENCE</scope>
    <source>
        <strain evidence="17">PM71</strain>
    </source>
</reference>
<evidence type="ECO:0000256" key="9">
    <source>
        <dbReference type="ARBA" id="ARBA00022741"/>
    </source>
</evidence>
<dbReference type="EC" id="2.5.1.6" evidence="5 13"/>
<gene>
    <name evidence="17" type="primary">metK</name>
    <name evidence="17" type="ORF">K9W45_09620</name>
</gene>
<evidence type="ECO:0000256" key="2">
    <source>
        <dbReference type="ARBA" id="ARBA00001958"/>
    </source>
</evidence>
<comment type="pathway">
    <text evidence="3">Amino-acid biosynthesis; S-adenosyl-L-methionine biosynthesis; S-adenosyl-L-methionine from L-methionine: step 1/1.</text>
</comment>
<keyword evidence="12" id="KW-0630">Potassium</keyword>
<evidence type="ECO:0000256" key="7">
    <source>
        <dbReference type="ARBA" id="ARBA00022679"/>
    </source>
</evidence>
<keyword evidence="9" id="KW-0547">Nucleotide-binding</keyword>
<evidence type="ECO:0000313" key="17">
    <source>
        <dbReference type="EMBL" id="UJG40092.1"/>
    </source>
</evidence>
<dbReference type="GO" id="GO:0005524">
    <property type="term" value="F:ATP binding"/>
    <property type="evidence" value="ECO:0007669"/>
    <property type="project" value="UniProtKB-KW"/>
</dbReference>
<dbReference type="Pfam" id="PF02772">
    <property type="entry name" value="S-AdoMet_synt_M"/>
    <property type="match status" value="1"/>
</dbReference>
<protein>
    <recommendedName>
        <fullName evidence="5 13">Methionine adenosyltransferase</fullName>
        <ecNumber evidence="5 13">2.5.1.6</ecNumber>
    </recommendedName>
</protein>
<evidence type="ECO:0000256" key="1">
    <source>
        <dbReference type="ARBA" id="ARBA00001946"/>
    </source>
</evidence>
<dbReference type="Pfam" id="PF02773">
    <property type="entry name" value="S-AdoMet_synt_C"/>
    <property type="match status" value="1"/>
</dbReference>
<dbReference type="InterPro" id="IPR022630">
    <property type="entry name" value="S-AdoMet_synt_C"/>
</dbReference>
<sequence length="398" mass="44607">MNCRKFISSESVTEGHPDKICDQISDSILDYIIEKDPEAHVACEVFVTTGLVLVGGEIKTKVPLSNEEIHKVVRETIKEIGYDDSSIGFDYRGCAVINALHAQSPDIDQGVSKPEKERQGAGDQGIMYGYACDETPEYMPLPIVLAHKLTRKLSEVRKKGILPFLRPDGKSLVTVEYEEDKPIRVHAIVIAAQHTEDVTIEEIEEGIRREVIDKVIPSELIDDETKIYINRTGRFVIGGPHGDSGLTGRKIIVDTYGGVDSHGGGAFSGKDPSKVDRSASYYTRYVAKNIVAARLAKKCEVQVSYAIGEPAPLALNIECFKTERYPVEIIRQAVDEIFDFRPGIISEQLNLRRPIYKKTSVYGHFGREEPEFTWEITDKAEILKKKVQEILQEQKKKN</sequence>
<dbReference type="PIRSF" id="PIRSF000497">
    <property type="entry name" value="MAT"/>
    <property type="match status" value="1"/>
</dbReference>
<dbReference type="AlphaFoldDB" id="A0A9Y1FJN3"/>
<evidence type="ECO:0000259" key="15">
    <source>
        <dbReference type="Pfam" id="PF02772"/>
    </source>
</evidence>
<dbReference type="Pfam" id="PF00438">
    <property type="entry name" value="S-AdoMet_synt_N"/>
    <property type="match status" value="1"/>
</dbReference>
<evidence type="ECO:0000259" key="16">
    <source>
        <dbReference type="Pfam" id="PF02773"/>
    </source>
</evidence>
<dbReference type="FunFam" id="3.30.300.10:FF:000003">
    <property type="entry name" value="S-adenosylmethionine synthase"/>
    <property type="match status" value="1"/>
</dbReference>
<dbReference type="SUPFAM" id="SSF55973">
    <property type="entry name" value="S-adenosylmethionine synthetase"/>
    <property type="match status" value="3"/>
</dbReference>
<feature type="domain" description="S-adenosylmethionine synthetase N-terminal" evidence="14">
    <location>
        <begin position="6"/>
        <end position="105"/>
    </location>
</feature>
<dbReference type="GO" id="GO:0006730">
    <property type="term" value="P:one-carbon metabolic process"/>
    <property type="evidence" value="ECO:0007669"/>
    <property type="project" value="UniProtKB-KW"/>
</dbReference>
<dbReference type="EMBL" id="CP084166">
    <property type="protein sequence ID" value="UJG40092.1"/>
    <property type="molecule type" value="Genomic_DNA"/>
</dbReference>
<dbReference type="InterPro" id="IPR022636">
    <property type="entry name" value="S-AdoMet_synthetase_sfam"/>
</dbReference>
<dbReference type="Gene3D" id="3.30.300.10">
    <property type="match status" value="3"/>
</dbReference>
<keyword evidence="11" id="KW-0460">Magnesium</keyword>
<evidence type="ECO:0000256" key="8">
    <source>
        <dbReference type="ARBA" id="ARBA00022723"/>
    </source>
</evidence>
<feature type="domain" description="S-adenosylmethionine synthetase C-terminal" evidence="16">
    <location>
        <begin position="237"/>
        <end position="375"/>
    </location>
</feature>
<evidence type="ECO:0000256" key="4">
    <source>
        <dbReference type="ARBA" id="ARBA00009685"/>
    </source>
</evidence>
<dbReference type="InterPro" id="IPR002133">
    <property type="entry name" value="S-AdoMet_synthetase"/>
</dbReference>
<evidence type="ECO:0000256" key="11">
    <source>
        <dbReference type="ARBA" id="ARBA00022842"/>
    </source>
</evidence>
<name>A0A9Y1FJN3_9ARCH</name>
<keyword evidence="10" id="KW-0067">ATP-binding</keyword>
<evidence type="ECO:0000259" key="14">
    <source>
        <dbReference type="Pfam" id="PF00438"/>
    </source>
</evidence>
<comment type="cofactor">
    <cofactor evidence="2">
        <name>K(+)</name>
        <dbReference type="ChEBI" id="CHEBI:29103"/>
    </cofactor>
</comment>
<evidence type="ECO:0000256" key="5">
    <source>
        <dbReference type="ARBA" id="ARBA00012828"/>
    </source>
</evidence>
<evidence type="ECO:0000256" key="3">
    <source>
        <dbReference type="ARBA" id="ARBA00005224"/>
    </source>
</evidence>
<feature type="domain" description="S-adenosylmethionine synthetase central" evidence="15">
    <location>
        <begin position="119"/>
        <end position="235"/>
    </location>
</feature>
<dbReference type="PROSITE" id="PS00376">
    <property type="entry name" value="ADOMET_SYNTHASE_1"/>
    <property type="match status" value="1"/>
</dbReference>
<dbReference type="PROSITE" id="PS00377">
    <property type="entry name" value="ADOMET_SYNTHASE_2"/>
    <property type="match status" value="1"/>
</dbReference>
<organism evidence="17">
    <name type="scientific">Candidatus Heimdallarchaeum aukensis</name>
    <dbReference type="NCBI Taxonomy" id="2876573"/>
    <lineage>
        <taxon>Archaea</taxon>
        <taxon>Promethearchaeati</taxon>
        <taxon>Candidatus Heimdallarchaeota</taxon>
        <taxon>Candidatus Heimdallarchaeia (ex Rinke et al. 2021) (nom. nud.)</taxon>
        <taxon>Candidatus Heimdallarchaeales</taxon>
        <taxon>Candidatus Heimdallarchaeaceae</taxon>
        <taxon>Candidatus Heimdallarchaeum</taxon>
    </lineage>
</organism>
<dbReference type="PANTHER" id="PTHR11964">
    <property type="entry name" value="S-ADENOSYLMETHIONINE SYNTHETASE"/>
    <property type="match status" value="1"/>
</dbReference>
<dbReference type="CDD" id="cd18079">
    <property type="entry name" value="S-AdoMet_synt"/>
    <property type="match status" value="1"/>
</dbReference>